<dbReference type="InterPro" id="IPR010982">
    <property type="entry name" value="Lambda_DNA-bd_dom_sf"/>
</dbReference>
<organism evidence="3 4">
    <name type="scientific">Entomomonas moraniae</name>
    <dbReference type="NCBI Taxonomy" id="2213226"/>
    <lineage>
        <taxon>Bacteria</taxon>
        <taxon>Pseudomonadati</taxon>
        <taxon>Pseudomonadota</taxon>
        <taxon>Gammaproteobacteria</taxon>
        <taxon>Pseudomonadales</taxon>
        <taxon>Pseudomonadaceae</taxon>
        <taxon>Entomomonas</taxon>
    </lineage>
</organism>
<dbReference type="Gene3D" id="1.10.260.40">
    <property type="entry name" value="lambda repressor-like DNA-binding domains"/>
    <property type="match status" value="1"/>
</dbReference>
<dbReference type="Proteomes" id="UP000273143">
    <property type="component" value="Chromosome"/>
</dbReference>
<proteinExistence type="predicted"/>
<name>A0A3Q9JN11_9GAMM</name>
<dbReference type="CDD" id="cd00093">
    <property type="entry name" value="HTH_XRE"/>
    <property type="match status" value="1"/>
</dbReference>
<dbReference type="GO" id="GO:0005829">
    <property type="term" value="C:cytosol"/>
    <property type="evidence" value="ECO:0007669"/>
    <property type="project" value="TreeGrafter"/>
</dbReference>
<dbReference type="Pfam" id="PF01381">
    <property type="entry name" value="HTH_3"/>
    <property type="match status" value="1"/>
</dbReference>
<dbReference type="InterPro" id="IPR050807">
    <property type="entry name" value="TransReg_Diox_bact_type"/>
</dbReference>
<dbReference type="GO" id="GO:0003700">
    <property type="term" value="F:DNA-binding transcription factor activity"/>
    <property type="evidence" value="ECO:0007669"/>
    <property type="project" value="TreeGrafter"/>
</dbReference>
<dbReference type="EMBL" id="CP029822">
    <property type="protein sequence ID" value="AZS52227.1"/>
    <property type="molecule type" value="Genomic_DNA"/>
</dbReference>
<dbReference type="AlphaFoldDB" id="A0A3Q9JN11"/>
<accession>A0A3Q9JN11</accession>
<evidence type="ECO:0000313" key="4">
    <source>
        <dbReference type="Proteomes" id="UP000273143"/>
    </source>
</evidence>
<evidence type="ECO:0000259" key="2">
    <source>
        <dbReference type="PROSITE" id="PS50943"/>
    </source>
</evidence>
<dbReference type="InterPro" id="IPR001387">
    <property type="entry name" value="Cro/C1-type_HTH"/>
</dbReference>
<sequence>MALNHVIGKAIAKYRKQANLSQEQLAEALGIGYEAVSRMERGVVIPTVDRLIEIAEIVGCPVTELLSQTSPRPSDEVVYLHQLLSSLSSANKQWLMEQIEAWAQKLK</sequence>
<protein>
    <submittedName>
        <fullName evidence="3">XRE family transcriptional regulator</fullName>
    </submittedName>
</protein>
<dbReference type="PROSITE" id="PS50943">
    <property type="entry name" value="HTH_CROC1"/>
    <property type="match status" value="1"/>
</dbReference>
<evidence type="ECO:0000313" key="3">
    <source>
        <dbReference type="EMBL" id="AZS52227.1"/>
    </source>
</evidence>
<dbReference type="PANTHER" id="PTHR46797:SF24">
    <property type="entry name" value="DNA-BINDING PHAGE PROTEIN"/>
    <property type="match status" value="1"/>
</dbReference>
<feature type="domain" description="HTH cro/C1-type" evidence="2">
    <location>
        <begin position="11"/>
        <end position="65"/>
    </location>
</feature>
<dbReference type="SUPFAM" id="SSF47413">
    <property type="entry name" value="lambda repressor-like DNA-binding domains"/>
    <property type="match status" value="1"/>
</dbReference>
<dbReference type="KEGG" id="emo:DM558_09780"/>
<reference evidence="4" key="1">
    <citation type="submission" date="2018-06" db="EMBL/GenBank/DDBJ databases">
        <title>Complete genome of Pseudomonas insecticola strain QZS01.</title>
        <authorList>
            <person name="Wang J."/>
            <person name="Su Q."/>
        </authorList>
    </citation>
    <scope>NUCLEOTIDE SEQUENCE [LARGE SCALE GENOMIC DNA]</scope>
    <source>
        <strain evidence="4">QZS01</strain>
    </source>
</reference>
<gene>
    <name evidence="3" type="ORF">DM558_09780</name>
</gene>
<keyword evidence="4" id="KW-1185">Reference proteome</keyword>
<evidence type="ECO:0000256" key="1">
    <source>
        <dbReference type="ARBA" id="ARBA00023125"/>
    </source>
</evidence>
<keyword evidence="1" id="KW-0238">DNA-binding</keyword>
<dbReference type="GO" id="GO:0003677">
    <property type="term" value="F:DNA binding"/>
    <property type="evidence" value="ECO:0007669"/>
    <property type="project" value="UniProtKB-KW"/>
</dbReference>
<dbReference type="SMART" id="SM00530">
    <property type="entry name" value="HTH_XRE"/>
    <property type="match status" value="1"/>
</dbReference>
<dbReference type="PANTHER" id="PTHR46797">
    <property type="entry name" value="HTH-TYPE TRANSCRIPTIONAL REGULATOR"/>
    <property type="match status" value="1"/>
</dbReference>